<name>A0ABN7SWQ2_OIKDI</name>
<protein>
    <submittedName>
        <fullName evidence="2">Oidioi.mRNA.OKI2018_I69.chr1.g2518.t1.cds</fullName>
    </submittedName>
</protein>
<accession>A0ABN7SWQ2</accession>
<sequence length="287" mass="32426">MKKTSSLPFDPADLAKEASLLPPLPEDNQDEFSELRIMLIGIEEEDLLDVLTNHEITAETIPFVTEKDLKRMNIANASEISKKLEVFREEKHRELSENKKLLFGEFSTTFTESDKNIIAANSTEHLKYLAGTVTMISFRMKTRSAKNKTKATLAPKDKNRPARKTAKTALPNPAAPPLRLTRRTAKNMKLNQGSQNEMKTKRKPMKKTMDENAPAIIEIPSPSEENKNPLVSDLDKAECSAAEILQSANNNDKDESRQSSWIEPPSIFPNDVWEFLADDFEFPNPQL</sequence>
<organism evidence="2 3">
    <name type="scientific">Oikopleura dioica</name>
    <name type="common">Tunicate</name>
    <dbReference type="NCBI Taxonomy" id="34765"/>
    <lineage>
        <taxon>Eukaryota</taxon>
        <taxon>Metazoa</taxon>
        <taxon>Chordata</taxon>
        <taxon>Tunicata</taxon>
        <taxon>Appendicularia</taxon>
        <taxon>Copelata</taxon>
        <taxon>Oikopleuridae</taxon>
        <taxon>Oikopleura</taxon>
    </lineage>
</organism>
<evidence type="ECO:0000313" key="2">
    <source>
        <dbReference type="EMBL" id="CAG5105859.1"/>
    </source>
</evidence>
<evidence type="ECO:0000256" key="1">
    <source>
        <dbReference type="SAM" id="MobiDB-lite"/>
    </source>
</evidence>
<keyword evidence="3" id="KW-1185">Reference proteome</keyword>
<dbReference type="EMBL" id="OU015566">
    <property type="protein sequence ID" value="CAG5105859.1"/>
    <property type="molecule type" value="Genomic_DNA"/>
</dbReference>
<evidence type="ECO:0000313" key="3">
    <source>
        <dbReference type="Proteomes" id="UP001158576"/>
    </source>
</evidence>
<proteinExistence type="predicted"/>
<feature type="region of interest" description="Disordered" evidence="1">
    <location>
        <begin position="237"/>
        <end position="266"/>
    </location>
</feature>
<feature type="region of interest" description="Disordered" evidence="1">
    <location>
        <begin position="144"/>
        <end position="177"/>
    </location>
</feature>
<gene>
    <name evidence="2" type="ORF">OKIOD_LOCUS11283</name>
</gene>
<dbReference type="Proteomes" id="UP001158576">
    <property type="component" value="Chromosome 1"/>
</dbReference>
<reference evidence="2 3" key="1">
    <citation type="submission" date="2021-04" db="EMBL/GenBank/DDBJ databases">
        <authorList>
            <person name="Bliznina A."/>
        </authorList>
    </citation>
    <scope>NUCLEOTIDE SEQUENCE [LARGE SCALE GENOMIC DNA]</scope>
</reference>